<dbReference type="SMART" id="SM00239">
    <property type="entry name" value="C2"/>
    <property type="match status" value="1"/>
</dbReference>
<feature type="domain" description="C2" evidence="8">
    <location>
        <begin position="753"/>
        <end position="876"/>
    </location>
</feature>
<dbReference type="Pfam" id="PF11618">
    <property type="entry name" value="C2-C2_1"/>
    <property type="match status" value="1"/>
</dbReference>
<dbReference type="Pfam" id="PF00168">
    <property type="entry name" value="C2"/>
    <property type="match status" value="1"/>
</dbReference>
<keyword evidence="3 6" id="KW-0175">Coiled coil</keyword>
<dbReference type="InterPro" id="IPR041091">
    <property type="entry name" value="RPGRIP1_C"/>
</dbReference>
<evidence type="ECO:0000256" key="7">
    <source>
        <dbReference type="SAM" id="MobiDB-lite"/>
    </source>
</evidence>
<dbReference type="GO" id="GO:0032391">
    <property type="term" value="C:photoreceptor connecting cilium"/>
    <property type="evidence" value="ECO:0007669"/>
    <property type="project" value="TreeGrafter"/>
</dbReference>
<name>A0A4Z2C8U8_9TELE</name>
<evidence type="ECO:0000313" key="10">
    <source>
        <dbReference type="Proteomes" id="UP000516260"/>
    </source>
</evidence>
<gene>
    <name evidence="9" type="ORF">fugu_011888</name>
</gene>
<feature type="compositionally biased region" description="Acidic residues" evidence="7">
    <location>
        <begin position="1084"/>
        <end position="1093"/>
    </location>
</feature>
<organism evidence="9 10">
    <name type="scientific">Takifugu bimaculatus</name>
    <dbReference type="NCBI Taxonomy" id="433685"/>
    <lineage>
        <taxon>Eukaryota</taxon>
        <taxon>Metazoa</taxon>
        <taxon>Chordata</taxon>
        <taxon>Craniata</taxon>
        <taxon>Vertebrata</taxon>
        <taxon>Euteleostomi</taxon>
        <taxon>Actinopterygii</taxon>
        <taxon>Neopterygii</taxon>
        <taxon>Teleostei</taxon>
        <taxon>Neoteleostei</taxon>
        <taxon>Acanthomorphata</taxon>
        <taxon>Eupercaria</taxon>
        <taxon>Tetraodontiformes</taxon>
        <taxon>Tetradontoidea</taxon>
        <taxon>Tetraodontidae</taxon>
        <taxon>Takifugu</taxon>
    </lineage>
</organism>
<evidence type="ECO:0000259" key="8">
    <source>
        <dbReference type="PROSITE" id="PS50004"/>
    </source>
</evidence>
<protein>
    <recommendedName>
        <fullName evidence="8">C2 domain-containing protein</fullName>
    </recommendedName>
</protein>
<evidence type="ECO:0000256" key="1">
    <source>
        <dbReference type="ARBA" id="ARBA00004138"/>
    </source>
</evidence>
<evidence type="ECO:0000313" key="9">
    <source>
        <dbReference type="EMBL" id="TNN00642.1"/>
    </source>
</evidence>
<keyword evidence="10" id="KW-1185">Reference proteome</keyword>
<feature type="coiled-coil region" evidence="6">
    <location>
        <begin position="493"/>
        <end position="566"/>
    </location>
</feature>
<feature type="region of interest" description="Disordered" evidence="7">
    <location>
        <begin position="1010"/>
        <end position="1094"/>
    </location>
</feature>
<proteinExistence type="inferred from homology"/>
<dbReference type="GO" id="GO:0046548">
    <property type="term" value="P:retinal rod cell development"/>
    <property type="evidence" value="ECO:0007669"/>
    <property type="project" value="TreeGrafter"/>
</dbReference>
<dbReference type="EMBL" id="SWLE01000004">
    <property type="protein sequence ID" value="TNN00642.1"/>
    <property type="molecule type" value="Genomic_DNA"/>
</dbReference>
<evidence type="ECO:0000256" key="2">
    <source>
        <dbReference type="ARBA" id="ARBA00006042"/>
    </source>
</evidence>
<comment type="similarity">
    <text evidence="2">Belongs to the RPGRIP1 family.</text>
</comment>
<feature type="compositionally biased region" description="Acidic residues" evidence="7">
    <location>
        <begin position="1039"/>
        <end position="1048"/>
    </location>
</feature>
<dbReference type="PANTHER" id="PTHR14240">
    <property type="entry name" value="RETINITIS PIGMENTOSA GTPASE REGULATOR-INTERACTING PROTEIN"/>
    <property type="match status" value="1"/>
</dbReference>
<sequence>MLSMSNHDETAADVPVRDTAVPMSTLQARLQPDPPVLQNARSRQDVSRVSREELEDRFLYLQEENVHLKEHANIQDEKIKKLGTKLMKMVKDRGRLEQLVAGRGQPVSKVRDLEMEEMVEELQEKVQTLQKQNEVLKQRHHASRQQLLSLQSRRAPPYGHIQSRVNSGLKKLHDDASSGSRPKCSWRLEGGKPSAGLLPRFGHSLLEEARAEIRSLENVNELQQNNMKEMERALALLQEELRKKEADYEEKLLLIRQQRTSKVRSHVDSNVTLIKLQKQLADRSNTVTEMEARFLQLQESQKTLKASYDAAVGQADELLAQLKSEKQKNLELADQLQLSNVANIRAQQLQEQLNDVEQERELLKESNAKLLNSAFDVSREQKWQIQEQQLRVQISQLERALQADLVDKNEILDRIKAEQEAKERLTEEMKKLKIDCLEKQLQLEELNSRLKLYSREGEFSAAELTEALLLIKKEKAQKKMGFLTEVEEDTNSLRELKAAHAETIQELQKTRKILNMESNICNDYKLELEQLSKKMNSDQARYRQTLEQQTQLLDARAAKINKLEAQLRDIAYGAKMYTFQAEVTGEHEADEETVHLEHGENLLELHIIGATLSPSAMELLGECEPSTFCTYTFYKFEMHCTPLVMGDEPKYGFTSKYIVNMDNDFLEYVHRRSVTVELHQKLVGCNWRTVAASQLRLQQLLEHEGKVQGSVPLVGMSNEVPAFGSLHYWFRLKLPMTETIHLYKEKVKAVDYIHSALNQDTQQLSSSRWNELHITVQRCRDLKPRGSQEPSPYVVFRFFKFPDYPTATVHGSFQPHFSDTKSYSVCMDTELDQYLRQELIQFYVFDFKEQELDSYMGKVRIPLLPLAQDQEITGVFELTDDSGHPAGHIEVMLKWKSTYKTENYFLPSSSISTTKDGQYFLPGSTFLLTGGRKEEVEQEKEVLHPWQDEEKDETQEEERANGDAVNATSQPDRAACQVPLPKPRQKTHLKEVKKVTFVDASITDNTQQAESLRGVSVEKTQMSPSHIVKDVLSPASQSTEEEKDEESQFSEGQLVSTSCQSDDSELSEEIVEDVVVPPAKEDQGESTESDSDDCIVQAQTTGRKPSERMRVEILSLSLVPEGRVAQDSSVARLFVEYSLLDLHTEETPLSLPKPPRGTNINYNYSKVVPVDAENNSTRRQLLRAVLQGKNPQMERIRFTVVSEPPEEEEDRECEDVGVAFLRIPDILEQQQDLTETSLNILDVTDSSETLGTLTVTVEGLEALQAIMEDEDQDQETPITSLLLLR</sequence>
<dbReference type="InterPro" id="IPR021656">
    <property type="entry name" value="C2-C2_1"/>
</dbReference>
<evidence type="ECO:0000256" key="4">
    <source>
        <dbReference type="ARBA" id="ARBA00023069"/>
    </source>
</evidence>
<keyword evidence="4" id="KW-0969">Cilium</keyword>
<dbReference type="InterPro" id="IPR000008">
    <property type="entry name" value="C2_dom"/>
</dbReference>
<dbReference type="Gene3D" id="2.60.40.150">
    <property type="entry name" value="C2 domain"/>
    <property type="match status" value="3"/>
</dbReference>
<feature type="coiled-coil region" evidence="6">
    <location>
        <begin position="112"/>
        <end position="146"/>
    </location>
</feature>
<dbReference type="InterPro" id="IPR031139">
    <property type="entry name" value="RPGRIP1_fam"/>
</dbReference>
<feature type="coiled-coil region" evidence="6">
    <location>
        <begin position="206"/>
        <end position="456"/>
    </location>
</feature>
<comment type="subcellular location">
    <subcellularLocation>
        <location evidence="1">Cell projection</location>
        <location evidence="1">Cilium</location>
    </subcellularLocation>
</comment>
<evidence type="ECO:0000256" key="3">
    <source>
        <dbReference type="ARBA" id="ARBA00023054"/>
    </source>
</evidence>
<keyword evidence="5" id="KW-0966">Cell projection</keyword>
<dbReference type="GO" id="GO:1905515">
    <property type="term" value="P:non-motile cilium assembly"/>
    <property type="evidence" value="ECO:0007669"/>
    <property type="project" value="TreeGrafter"/>
</dbReference>
<dbReference type="InterPro" id="IPR035892">
    <property type="entry name" value="C2_domain_sf"/>
</dbReference>
<dbReference type="PROSITE" id="PS50004">
    <property type="entry name" value="C2"/>
    <property type="match status" value="1"/>
</dbReference>
<dbReference type="GO" id="GO:0005856">
    <property type="term" value="C:cytoskeleton"/>
    <property type="evidence" value="ECO:0007669"/>
    <property type="project" value="UniProtKB-ARBA"/>
</dbReference>
<dbReference type="Proteomes" id="UP000516260">
    <property type="component" value="Chromosome 12"/>
</dbReference>
<dbReference type="PANTHER" id="PTHR14240:SF1">
    <property type="entry name" value="PROTEIN FANTOM-RELATED"/>
    <property type="match status" value="1"/>
</dbReference>
<feature type="region of interest" description="Disordered" evidence="7">
    <location>
        <begin position="940"/>
        <end position="975"/>
    </location>
</feature>
<dbReference type="CDD" id="cd00030">
    <property type="entry name" value="C2"/>
    <property type="match status" value="1"/>
</dbReference>
<comment type="caution">
    <text evidence="9">The sequence shown here is derived from an EMBL/GenBank/DDBJ whole genome shotgun (WGS) entry which is preliminary data.</text>
</comment>
<accession>A0A4Z2C8U8</accession>
<dbReference type="SUPFAM" id="SSF49562">
    <property type="entry name" value="C2 domain (Calcium/lipid-binding domain, CaLB)"/>
    <property type="match status" value="2"/>
</dbReference>
<evidence type="ECO:0000256" key="5">
    <source>
        <dbReference type="ARBA" id="ARBA00023273"/>
    </source>
</evidence>
<dbReference type="Pfam" id="PF18111">
    <property type="entry name" value="RPGR1_C"/>
    <property type="match status" value="1"/>
</dbReference>
<evidence type="ECO:0000256" key="6">
    <source>
        <dbReference type="SAM" id="Coils"/>
    </source>
</evidence>
<feature type="compositionally biased region" description="Acidic residues" evidence="7">
    <location>
        <begin position="1062"/>
        <end position="1072"/>
    </location>
</feature>
<reference evidence="9 10" key="1">
    <citation type="submission" date="2019-04" db="EMBL/GenBank/DDBJ databases">
        <title>The sequence and de novo assembly of Takifugu bimaculatus genome using PacBio and Hi-C technologies.</title>
        <authorList>
            <person name="Xu P."/>
            <person name="Liu B."/>
            <person name="Zhou Z."/>
        </authorList>
    </citation>
    <scope>NUCLEOTIDE SEQUENCE [LARGE SCALE GENOMIC DNA]</scope>
    <source>
        <strain evidence="9">TB-2018</strain>
        <tissue evidence="9">Muscle</tissue>
    </source>
</reference>